<sequence length="108" mass="12330">MRVSDQYKWRGIGRKALMAALLLVLGGIFVLGQRGLLNLYRLERTGDAMRMKNDSLDTEIRILSERLDAFQAGDSLEVERIARHWGMIKPGEEVYLVKEESDTLQPLP</sequence>
<protein>
    <recommendedName>
        <fullName evidence="3">Septum formation initiator</fullName>
    </recommendedName>
</protein>
<dbReference type="Pfam" id="PF04977">
    <property type="entry name" value="DivIC"/>
    <property type="match status" value="1"/>
</dbReference>
<dbReference type="EMBL" id="NJBN01000010">
    <property type="protein sequence ID" value="TKJ38399.1"/>
    <property type="molecule type" value="Genomic_DNA"/>
</dbReference>
<dbReference type="AlphaFoldDB" id="A0A532UTY4"/>
<organism evidence="1 2">
    <name type="scientific">candidate division LCP-89 bacterium B3_LCP</name>
    <dbReference type="NCBI Taxonomy" id="2012998"/>
    <lineage>
        <taxon>Bacteria</taxon>
        <taxon>Pseudomonadati</taxon>
        <taxon>Bacteria division LCP-89</taxon>
    </lineage>
</organism>
<name>A0A532UTY4_UNCL8</name>
<accession>A0A532UTY4</accession>
<dbReference type="Proteomes" id="UP000319619">
    <property type="component" value="Unassembled WGS sequence"/>
</dbReference>
<gene>
    <name evidence="1" type="ORF">CEE37_12835</name>
</gene>
<reference evidence="1 2" key="1">
    <citation type="submission" date="2017-06" db="EMBL/GenBank/DDBJ databases">
        <title>Novel microbial phyla capable of carbon fixation and sulfur reduction in deep-sea sediments.</title>
        <authorList>
            <person name="Huang J."/>
            <person name="Baker B."/>
            <person name="Wang Y."/>
        </authorList>
    </citation>
    <scope>NUCLEOTIDE SEQUENCE [LARGE SCALE GENOMIC DNA]</scope>
    <source>
        <strain evidence="1">B3_LCP</strain>
    </source>
</reference>
<proteinExistence type="predicted"/>
<evidence type="ECO:0008006" key="3">
    <source>
        <dbReference type="Google" id="ProtNLM"/>
    </source>
</evidence>
<comment type="caution">
    <text evidence="1">The sequence shown here is derived from an EMBL/GenBank/DDBJ whole genome shotgun (WGS) entry which is preliminary data.</text>
</comment>
<dbReference type="InterPro" id="IPR007060">
    <property type="entry name" value="FtsL/DivIC"/>
</dbReference>
<evidence type="ECO:0000313" key="2">
    <source>
        <dbReference type="Proteomes" id="UP000319619"/>
    </source>
</evidence>
<evidence type="ECO:0000313" key="1">
    <source>
        <dbReference type="EMBL" id="TKJ38399.1"/>
    </source>
</evidence>